<feature type="transmembrane region" description="Helical" evidence="1">
    <location>
        <begin position="225"/>
        <end position="245"/>
    </location>
</feature>
<dbReference type="PANTHER" id="PTHR31061:SF24">
    <property type="entry name" value="LD22376P"/>
    <property type="match status" value="1"/>
</dbReference>
<evidence type="ECO:0000259" key="2">
    <source>
        <dbReference type="Pfam" id="PF16401"/>
    </source>
</evidence>
<feature type="transmembrane region" description="Helical" evidence="1">
    <location>
        <begin position="111"/>
        <end position="129"/>
    </location>
</feature>
<keyword evidence="3" id="KW-0012">Acyltransferase</keyword>
<evidence type="ECO:0000256" key="1">
    <source>
        <dbReference type="SAM" id="Phobius"/>
    </source>
</evidence>
<dbReference type="RefSeq" id="WP_089897812.1">
    <property type="nucleotide sequence ID" value="NZ_FOJG01000002.1"/>
</dbReference>
<sequence>MTTLTTFPVQSGEVSAPAASDGEKKGRLYSLDALRGFDMFWIMGGGSIFHALDKATGSPFWAAVAVQLEHPDWNGFHFYDLIFPLFLFMAGVSTPYSVGRELEKGKSRNKLLLRVIKRGLVLVLLGIIYNNGLQLQPISQIRFGSVLGRIGLAYMFANIIYLYTKERAQMIWFAGILIVYWLLLKFTAAPGFAPGDLTMEGNFASYIDRCLMPGKLYLGIHDPEGLASTFPAISTAMLGILTGNLLKNSSLAPVKKVGVMALTGVIFLILAQLWNLDFPINKNLWTSSFVLQVGGISLLLLALFYYVIDIAGYKKWAFFFRVIGMNSILIYISGHFIDFGYTNNAFFKWLGQLVGEPFGAVALSISFVFIKWLFLYFMYQKKVFLKV</sequence>
<feature type="transmembrane region" description="Helical" evidence="1">
    <location>
        <begin position="286"/>
        <end position="306"/>
    </location>
</feature>
<name>A0A1I0S905_9BACT</name>
<dbReference type="OrthoDB" id="9788724at2"/>
<feature type="transmembrane region" description="Helical" evidence="1">
    <location>
        <begin position="357"/>
        <end position="379"/>
    </location>
</feature>
<feature type="transmembrane region" description="Helical" evidence="1">
    <location>
        <begin position="257"/>
        <end position="274"/>
    </location>
</feature>
<dbReference type="GO" id="GO:0016746">
    <property type="term" value="F:acyltransferase activity"/>
    <property type="evidence" value="ECO:0007669"/>
    <property type="project" value="UniProtKB-KW"/>
</dbReference>
<dbReference type="AlphaFoldDB" id="A0A1I0S905"/>
<proteinExistence type="predicted"/>
<accession>A0A1I0S905</accession>
<dbReference type="PANTHER" id="PTHR31061">
    <property type="entry name" value="LD22376P"/>
    <property type="match status" value="1"/>
</dbReference>
<keyword evidence="3" id="KW-0808">Transferase</keyword>
<dbReference type="EMBL" id="FOJG01000002">
    <property type="protein sequence ID" value="SEW51482.1"/>
    <property type="molecule type" value="Genomic_DNA"/>
</dbReference>
<reference evidence="4" key="1">
    <citation type="submission" date="2016-10" db="EMBL/GenBank/DDBJ databases">
        <authorList>
            <person name="Varghese N."/>
            <person name="Submissions S."/>
        </authorList>
    </citation>
    <scope>NUCLEOTIDE SEQUENCE [LARGE SCALE GENOMIC DNA]</scope>
    <source>
        <strain evidence="4">DSM 3695</strain>
    </source>
</reference>
<feature type="domain" description="DUF5009" evidence="2">
    <location>
        <begin position="29"/>
        <end position="128"/>
    </location>
</feature>
<keyword evidence="4" id="KW-1185">Reference proteome</keyword>
<evidence type="ECO:0000313" key="3">
    <source>
        <dbReference type="EMBL" id="SEW51482.1"/>
    </source>
</evidence>
<evidence type="ECO:0000313" key="4">
    <source>
        <dbReference type="Proteomes" id="UP000199310"/>
    </source>
</evidence>
<feature type="transmembrane region" description="Helical" evidence="1">
    <location>
        <begin position="141"/>
        <end position="163"/>
    </location>
</feature>
<keyword evidence="1" id="KW-0812">Transmembrane</keyword>
<dbReference type="Pfam" id="PF16401">
    <property type="entry name" value="DUF5009"/>
    <property type="match status" value="1"/>
</dbReference>
<feature type="transmembrane region" description="Helical" evidence="1">
    <location>
        <begin position="318"/>
        <end position="337"/>
    </location>
</feature>
<feature type="transmembrane region" description="Helical" evidence="1">
    <location>
        <begin position="170"/>
        <end position="193"/>
    </location>
</feature>
<protein>
    <submittedName>
        <fullName evidence="3">Predicted acyltransferase</fullName>
    </submittedName>
</protein>
<dbReference type="Proteomes" id="UP000199310">
    <property type="component" value="Unassembled WGS sequence"/>
</dbReference>
<dbReference type="InterPro" id="IPR032176">
    <property type="entry name" value="DUF5009"/>
</dbReference>
<organism evidence="3 4">
    <name type="scientific">Chitinophaga arvensicola</name>
    <dbReference type="NCBI Taxonomy" id="29529"/>
    <lineage>
        <taxon>Bacteria</taxon>
        <taxon>Pseudomonadati</taxon>
        <taxon>Bacteroidota</taxon>
        <taxon>Chitinophagia</taxon>
        <taxon>Chitinophagales</taxon>
        <taxon>Chitinophagaceae</taxon>
        <taxon>Chitinophaga</taxon>
    </lineage>
</organism>
<gene>
    <name evidence="3" type="ORF">SAMN04488122_4256</name>
</gene>
<feature type="transmembrane region" description="Helical" evidence="1">
    <location>
        <begin position="81"/>
        <end position="99"/>
    </location>
</feature>
<keyword evidence="1" id="KW-1133">Transmembrane helix</keyword>
<keyword evidence="1" id="KW-0472">Membrane</keyword>